<keyword evidence="3" id="KW-1185">Reference proteome</keyword>
<gene>
    <name evidence="2" type="ORF">QOZ88_21035</name>
</gene>
<dbReference type="InterPro" id="IPR023159">
    <property type="entry name" value="SO1590-like_sf"/>
</dbReference>
<evidence type="ECO:0000313" key="3">
    <source>
        <dbReference type="Proteomes" id="UP001233673"/>
    </source>
</evidence>
<protein>
    <submittedName>
        <fullName evidence="2">Uncharacterized protein</fullName>
    </submittedName>
</protein>
<accession>A0ABT9IJ79</accession>
<proteinExistence type="predicted"/>
<dbReference type="RefSeq" id="WP_306001652.1">
    <property type="nucleotide sequence ID" value="NZ_JASNFN010000037.1"/>
</dbReference>
<sequence length="160" mass="15883">MRRLLLALVLCAALVGVGVAPAAASARVPADGAFTVAITGAPDLQPLPGDRCLATVPVTLAFEGTLEGTAPGTIRIAVDAPCDQAFAVPPGTFADVFLFSGTFTGTVAGEPADARLVYTGITRPGGEVRGLMLLSGDARGLLRVEATAGAGGTYSGSVQG</sequence>
<name>A0ABT9IJ79_9ACTN</name>
<reference evidence="3" key="1">
    <citation type="submission" date="2023-05" db="EMBL/GenBank/DDBJ databases">
        <title>Draft genome of Pseudofrankia sp. BMG5.37.</title>
        <authorList>
            <person name="Gtari M."/>
            <person name="Ghodhbane F."/>
            <person name="Sbissi I."/>
        </authorList>
    </citation>
    <scope>NUCLEOTIDE SEQUENCE [LARGE SCALE GENOMIC DNA]</scope>
    <source>
        <strain evidence="3">BMG 814</strain>
    </source>
</reference>
<dbReference type="Proteomes" id="UP001233673">
    <property type="component" value="Unassembled WGS sequence"/>
</dbReference>
<keyword evidence="1" id="KW-0732">Signal</keyword>
<organism evidence="2 3">
    <name type="scientific">Blastococcus carthaginiensis</name>
    <dbReference type="NCBI Taxonomy" id="3050034"/>
    <lineage>
        <taxon>Bacteria</taxon>
        <taxon>Bacillati</taxon>
        <taxon>Actinomycetota</taxon>
        <taxon>Actinomycetes</taxon>
        <taxon>Geodermatophilales</taxon>
        <taxon>Geodermatophilaceae</taxon>
        <taxon>Blastococcus</taxon>
    </lineage>
</organism>
<dbReference type="EMBL" id="JASNFN010000037">
    <property type="protein sequence ID" value="MDP5185125.1"/>
    <property type="molecule type" value="Genomic_DNA"/>
</dbReference>
<evidence type="ECO:0000313" key="2">
    <source>
        <dbReference type="EMBL" id="MDP5185125.1"/>
    </source>
</evidence>
<feature type="chain" id="PRO_5045330279" evidence="1">
    <location>
        <begin position="23"/>
        <end position="160"/>
    </location>
</feature>
<comment type="caution">
    <text evidence="2">The sequence shown here is derived from an EMBL/GenBank/DDBJ whole genome shotgun (WGS) entry which is preliminary data.</text>
</comment>
<evidence type="ECO:0000256" key="1">
    <source>
        <dbReference type="SAM" id="SignalP"/>
    </source>
</evidence>
<dbReference type="SUPFAM" id="SSF159238">
    <property type="entry name" value="SO1590-like"/>
    <property type="match status" value="1"/>
</dbReference>
<feature type="signal peptide" evidence="1">
    <location>
        <begin position="1"/>
        <end position="22"/>
    </location>
</feature>